<accession>A0ABS5PT48</accession>
<dbReference type="Proteomes" id="UP000746471">
    <property type="component" value="Unassembled WGS sequence"/>
</dbReference>
<dbReference type="InterPro" id="IPR036812">
    <property type="entry name" value="NAD(P)_OxRdtase_dom_sf"/>
</dbReference>
<dbReference type="RefSeq" id="WP_213238199.1">
    <property type="nucleotide sequence ID" value="NZ_JAHBCL010000037.1"/>
</dbReference>
<evidence type="ECO:0000259" key="4">
    <source>
        <dbReference type="Pfam" id="PF00248"/>
    </source>
</evidence>
<protein>
    <submittedName>
        <fullName evidence="5">Aldo/keto reductase</fullName>
    </submittedName>
</protein>
<evidence type="ECO:0000256" key="2">
    <source>
        <dbReference type="ARBA" id="ARBA00022857"/>
    </source>
</evidence>
<dbReference type="Pfam" id="PF00248">
    <property type="entry name" value="Aldo_ket_red"/>
    <property type="match status" value="1"/>
</dbReference>
<keyword evidence="3" id="KW-0560">Oxidoreductase</keyword>
<dbReference type="InterPro" id="IPR020471">
    <property type="entry name" value="AKR"/>
</dbReference>
<dbReference type="Gene3D" id="3.20.20.100">
    <property type="entry name" value="NADP-dependent oxidoreductase domain"/>
    <property type="match status" value="1"/>
</dbReference>
<dbReference type="SUPFAM" id="SSF51430">
    <property type="entry name" value="NAD(P)-linked oxidoreductase"/>
    <property type="match status" value="1"/>
</dbReference>
<evidence type="ECO:0000313" key="5">
    <source>
        <dbReference type="EMBL" id="MBS7528340.1"/>
    </source>
</evidence>
<keyword evidence="6" id="KW-1185">Reference proteome</keyword>
<gene>
    <name evidence="5" type="ORF">KHM83_16745</name>
</gene>
<reference evidence="5 6" key="1">
    <citation type="submission" date="2021-05" db="EMBL/GenBank/DDBJ databases">
        <title>Fusibacter ferrireducens sp. nov., an anaerobic, sulfur- and Fe-reducing bacterium isolated from the mangrove sediment.</title>
        <authorList>
            <person name="Qiu D."/>
        </authorList>
    </citation>
    <scope>NUCLEOTIDE SEQUENCE [LARGE SCALE GENOMIC DNA]</scope>
    <source>
        <strain evidence="5 6">DSM 12116</strain>
    </source>
</reference>
<dbReference type="InterPro" id="IPR023210">
    <property type="entry name" value="NADP_OxRdtase_dom"/>
</dbReference>
<dbReference type="PRINTS" id="PR00069">
    <property type="entry name" value="ALDKETRDTASE"/>
</dbReference>
<dbReference type="CDD" id="cd19071">
    <property type="entry name" value="AKR_AKR1-5-like"/>
    <property type="match status" value="1"/>
</dbReference>
<name>A0ABS5PT48_9FIRM</name>
<dbReference type="PANTHER" id="PTHR43827">
    <property type="entry name" value="2,5-DIKETO-D-GLUCONIC ACID REDUCTASE"/>
    <property type="match status" value="1"/>
</dbReference>
<keyword evidence="2" id="KW-0521">NADP</keyword>
<dbReference type="PIRSF" id="PIRSF000097">
    <property type="entry name" value="AKR"/>
    <property type="match status" value="1"/>
</dbReference>
<organism evidence="5 6">
    <name type="scientific">Fusibacter paucivorans</name>
    <dbReference type="NCBI Taxonomy" id="76009"/>
    <lineage>
        <taxon>Bacteria</taxon>
        <taxon>Bacillati</taxon>
        <taxon>Bacillota</taxon>
        <taxon>Clostridia</taxon>
        <taxon>Eubacteriales</taxon>
        <taxon>Eubacteriales Family XII. Incertae Sedis</taxon>
        <taxon>Fusibacter</taxon>
    </lineage>
</organism>
<evidence type="ECO:0000313" key="6">
    <source>
        <dbReference type="Proteomes" id="UP000746471"/>
    </source>
</evidence>
<proteinExistence type="inferred from homology"/>
<sequence>MALNETFTLNNGVMIPKLGLGTWMIDDAAVEQAVVEAVKLGYIHIDTAQAYANEAGVGRGIKACGVDRQSLFITTKLAAEIKSYDDAATSIQKSLDVMGLDYLDMMIIHSPQPWMEYGDEDRYLEGNREAWRALEDAYKAGKLRAIGVSNFQQGDLENILNGCTVKPMVNQILAHISNTPFELIDYTQKQEILVEAYSPIAHGELMKNKEVLKIAEKYNVSIPQLSIRYDLQLGLLPLPKTANPKHMANNADVNFTISEEDMTFLKNIDRIKDYGQASMMPVFGGKLK</sequence>
<evidence type="ECO:0000256" key="1">
    <source>
        <dbReference type="ARBA" id="ARBA00007905"/>
    </source>
</evidence>
<comment type="similarity">
    <text evidence="1">Belongs to the aldo/keto reductase family.</text>
</comment>
<dbReference type="EMBL" id="JAHBCL010000037">
    <property type="protein sequence ID" value="MBS7528340.1"/>
    <property type="molecule type" value="Genomic_DNA"/>
</dbReference>
<dbReference type="PANTHER" id="PTHR43827:SF3">
    <property type="entry name" value="NADP-DEPENDENT OXIDOREDUCTASE DOMAIN-CONTAINING PROTEIN"/>
    <property type="match status" value="1"/>
</dbReference>
<evidence type="ECO:0000256" key="3">
    <source>
        <dbReference type="ARBA" id="ARBA00023002"/>
    </source>
</evidence>
<feature type="domain" description="NADP-dependent oxidoreductase" evidence="4">
    <location>
        <begin position="17"/>
        <end position="268"/>
    </location>
</feature>
<comment type="caution">
    <text evidence="5">The sequence shown here is derived from an EMBL/GenBank/DDBJ whole genome shotgun (WGS) entry which is preliminary data.</text>
</comment>